<dbReference type="Proteomes" id="UP000287651">
    <property type="component" value="Unassembled WGS sequence"/>
</dbReference>
<evidence type="ECO:0000313" key="2">
    <source>
        <dbReference type="EMBL" id="RRT81410.1"/>
    </source>
</evidence>
<name>A0A427AYT7_ENSVE</name>
<gene>
    <name evidence="2" type="ORF">B296_00018932</name>
</gene>
<feature type="region of interest" description="Disordered" evidence="1">
    <location>
        <begin position="206"/>
        <end position="225"/>
    </location>
</feature>
<evidence type="ECO:0000256" key="1">
    <source>
        <dbReference type="SAM" id="MobiDB-lite"/>
    </source>
</evidence>
<reference evidence="2 3" key="1">
    <citation type="journal article" date="2014" name="Agronomy (Basel)">
        <title>A Draft Genome Sequence for Ensete ventricosum, the Drought-Tolerant Tree Against Hunger.</title>
        <authorList>
            <person name="Harrison J."/>
            <person name="Moore K.A."/>
            <person name="Paszkiewicz K."/>
            <person name="Jones T."/>
            <person name="Grant M."/>
            <person name="Ambacheew D."/>
            <person name="Muzemil S."/>
            <person name="Studholme D.J."/>
        </authorList>
    </citation>
    <scope>NUCLEOTIDE SEQUENCE [LARGE SCALE GENOMIC DNA]</scope>
</reference>
<comment type="caution">
    <text evidence="2">The sequence shown here is derived from an EMBL/GenBank/DDBJ whole genome shotgun (WGS) entry which is preliminary data.</text>
</comment>
<dbReference type="AlphaFoldDB" id="A0A427AYT7"/>
<organism evidence="2 3">
    <name type="scientific">Ensete ventricosum</name>
    <name type="common">Abyssinian banana</name>
    <name type="synonym">Musa ensete</name>
    <dbReference type="NCBI Taxonomy" id="4639"/>
    <lineage>
        <taxon>Eukaryota</taxon>
        <taxon>Viridiplantae</taxon>
        <taxon>Streptophyta</taxon>
        <taxon>Embryophyta</taxon>
        <taxon>Tracheophyta</taxon>
        <taxon>Spermatophyta</taxon>
        <taxon>Magnoliopsida</taxon>
        <taxon>Liliopsida</taxon>
        <taxon>Zingiberales</taxon>
        <taxon>Musaceae</taxon>
        <taxon>Ensete</taxon>
    </lineage>
</organism>
<dbReference type="EMBL" id="AMZH03000917">
    <property type="protein sequence ID" value="RRT81410.1"/>
    <property type="molecule type" value="Genomic_DNA"/>
</dbReference>
<protein>
    <submittedName>
        <fullName evidence="2">Uncharacterized protein</fullName>
    </submittedName>
</protein>
<proteinExistence type="predicted"/>
<evidence type="ECO:0000313" key="3">
    <source>
        <dbReference type="Proteomes" id="UP000287651"/>
    </source>
</evidence>
<sequence>MLGGASYEETAVNSLSFLLDLGGRDEREILASLFCRVLQKFFTSLSIQHYSLLLRRELAPASPAMATPVDKAITVMNYAVNPLQDLIRITRRDGLRFKVGLEFVDPAEAAGLAGAGEEAFGSNGAPVAGAVLPDVLHQDLVLFGHPRPFPDGHPSFIPSAASPTAASATAATHAPIAAAGRGLGSLHWLHWRVAPGVLCMKSSHVRTSNGTGGVLTSSSASHHLG</sequence>
<accession>A0A427AYT7</accession>